<gene>
    <name evidence="1" type="ORF">D5018_14885</name>
</gene>
<dbReference type="PROSITE" id="PS51257">
    <property type="entry name" value="PROKAR_LIPOPROTEIN"/>
    <property type="match status" value="1"/>
</dbReference>
<proteinExistence type="predicted"/>
<keyword evidence="2" id="KW-1185">Reference proteome</keyword>
<evidence type="ECO:0000313" key="1">
    <source>
        <dbReference type="EMBL" id="RLV58887.1"/>
    </source>
</evidence>
<accession>A0A3L8PTZ3</accession>
<dbReference type="AlphaFoldDB" id="A0A3L8PTZ3"/>
<evidence type="ECO:0008006" key="3">
    <source>
        <dbReference type="Google" id="ProtNLM"/>
    </source>
</evidence>
<reference evidence="1 2" key="1">
    <citation type="submission" date="2018-09" db="EMBL/GenBank/DDBJ databases">
        <title>Phylogeny of the Shewanellaceae, and recommendation for two new genera, Pseudoshewanella and Parashewanella.</title>
        <authorList>
            <person name="Wang G."/>
        </authorList>
    </citation>
    <scope>NUCLEOTIDE SEQUENCE [LARGE SCALE GENOMIC DNA]</scope>
    <source>
        <strain evidence="1 2">C51</strain>
    </source>
</reference>
<protein>
    <recommendedName>
        <fullName evidence="3">Lipoprotein</fullName>
    </recommendedName>
</protein>
<dbReference type="Proteomes" id="UP000281474">
    <property type="component" value="Unassembled WGS sequence"/>
</dbReference>
<dbReference type="EMBL" id="QZEI01000051">
    <property type="protein sequence ID" value="RLV58887.1"/>
    <property type="molecule type" value="Genomic_DNA"/>
</dbReference>
<organism evidence="1 2">
    <name type="scientific">Parashewanella curva</name>
    <dbReference type="NCBI Taxonomy" id="2338552"/>
    <lineage>
        <taxon>Bacteria</taxon>
        <taxon>Pseudomonadati</taxon>
        <taxon>Pseudomonadota</taxon>
        <taxon>Gammaproteobacteria</taxon>
        <taxon>Alteromonadales</taxon>
        <taxon>Shewanellaceae</taxon>
        <taxon>Parashewanella</taxon>
    </lineage>
</organism>
<name>A0A3L8PTZ3_9GAMM</name>
<comment type="caution">
    <text evidence="1">The sequence shown here is derived from an EMBL/GenBank/DDBJ whole genome shotgun (WGS) entry which is preliminary data.</text>
</comment>
<sequence length="160" mass="17647">MRVSVLIILLLVAGCTSYHEPAPKSYVGKVSVIKSSVGNKKSTSADLFYLSEINGQKVYSSKQATAEKDNGFFLNVKHIDINVPDKMTTFTIVGERINGALIQSIFTKSYYVKGKITFSPEPQETYVVKGELGKTSKVWLEAQSTGKPIMGQVFIKTEED</sequence>
<evidence type="ECO:0000313" key="2">
    <source>
        <dbReference type="Proteomes" id="UP000281474"/>
    </source>
</evidence>